<evidence type="ECO:0000256" key="2">
    <source>
        <dbReference type="ARBA" id="ARBA00023125"/>
    </source>
</evidence>
<protein>
    <recommendedName>
        <fullName evidence="7">Fork-head domain-containing protein</fullName>
    </recommendedName>
</protein>
<dbReference type="PANTHER" id="PTHR46078:SF2">
    <property type="entry name" value="FORK-HEAD DOMAIN-CONTAINING PROTEIN"/>
    <property type="match status" value="1"/>
</dbReference>
<dbReference type="InterPro" id="IPR001766">
    <property type="entry name" value="Fork_head_dom"/>
</dbReference>
<keyword evidence="2 5" id="KW-0238">DNA-binding</keyword>
<dbReference type="InterPro" id="IPR045912">
    <property type="entry name" value="FOXJ2/3-like"/>
</dbReference>
<proteinExistence type="predicted"/>
<keyword evidence="4 5" id="KW-0539">Nucleus</keyword>
<dbReference type="PANTHER" id="PTHR46078">
    <property type="entry name" value="FORKHEAD BOX PROTEIN J2 FAMILY MEMBER"/>
    <property type="match status" value="1"/>
</dbReference>
<dbReference type="PRINTS" id="PR00053">
    <property type="entry name" value="FORKHEAD"/>
</dbReference>
<keyword evidence="1" id="KW-0805">Transcription regulation</keyword>
<evidence type="ECO:0000256" key="4">
    <source>
        <dbReference type="ARBA" id="ARBA00023242"/>
    </source>
</evidence>
<evidence type="ECO:0000256" key="3">
    <source>
        <dbReference type="ARBA" id="ARBA00023163"/>
    </source>
</evidence>
<dbReference type="InterPro" id="IPR036388">
    <property type="entry name" value="WH-like_DNA-bd_sf"/>
</dbReference>
<dbReference type="OrthoDB" id="5954824at2759"/>
<dbReference type="STRING" id="743788.S8EHN5"/>
<feature type="compositionally biased region" description="Pro residues" evidence="6">
    <location>
        <begin position="289"/>
        <end position="303"/>
    </location>
</feature>
<feature type="region of interest" description="Disordered" evidence="6">
    <location>
        <begin position="138"/>
        <end position="157"/>
    </location>
</feature>
<feature type="compositionally biased region" description="Polar residues" evidence="6">
    <location>
        <begin position="306"/>
        <end position="317"/>
    </location>
</feature>
<dbReference type="InParanoid" id="S8EHN5"/>
<dbReference type="FunFam" id="1.10.10.10:FF:000135">
    <property type="entry name" value="forkhead box protein G1"/>
    <property type="match status" value="1"/>
</dbReference>
<sequence length="317" mass="35506">MIAQQPQTVIPPEMMQAGAPVPHPSYYPETQTDLTGGLPLNLDSLRDGPPGSKPFYPYSTLIRYAIKGSPNQKLLLEDIYYAIESRFPYFRTAPPGWKNSVRHNLSLNPCFEKVPRPLTDRGKGSYWTVNDNVDPRTGVHRVRKKKSGKSGGKTRATRVEEDIDYHPPEDSAFGDPNFVAQPMRPVEAESSPHAPPPPMAPFVQQQYGFDPNLALMPPPPPNGMRYMPPLFTPEERFELDEHGNVNWQAAWLKELSSLQRLTEDQQKAGADQEWYRMMLFRVRSGMMAPPNPGDPMVGPPMPAMPQESSTNPVDGAT</sequence>
<comment type="subcellular location">
    <subcellularLocation>
        <location evidence="5">Nucleus</location>
    </subcellularLocation>
</comment>
<keyword evidence="9" id="KW-1185">Reference proteome</keyword>
<dbReference type="HOGENOM" id="CLU_043549_0_0_1"/>
<dbReference type="Pfam" id="PF00250">
    <property type="entry name" value="Forkhead"/>
    <property type="match status" value="1"/>
</dbReference>
<feature type="domain" description="Fork-head" evidence="7">
    <location>
        <begin position="53"/>
        <end position="146"/>
    </location>
</feature>
<dbReference type="PROSITE" id="PS50039">
    <property type="entry name" value="FORK_HEAD_3"/>
    <property type="match status" value="1"/>
</dbReference>
<evidence type="ECO:0000256" key="5">
    <source>
        <dbReference type="PROSITE-ProRule" id="PRU00089"/>
    </source>
</evidence>
<dbReference type="SMART" id="SM00339">
    <property type="entry name" value="FH"/>
    <property type="match status" value="1"/>
</dbReference>
<dbReference type="InterPro" id="IPR036390">
    <property type="entry name" value="WH_DNA-bd_sf"/>
</dbReference>
<evidence type="ECO:0000313" key="8">
    <source>
        <dbReference type="EMBL" id="EPT03698.1"/>
    </source>
</evidence>
<name>S8EHN5_FOMSC</name>
<dbReference type="SUPFAM" id="SSF46785">
    <property type="entry name" value="Winged helix' DNA-binding domain"/>
    <property type="match status" value="1"/>
</dbReference>
<dbReference type="PROSITE" id="PS00658">
    <property type="entry name" value="FORK_HEAD_2"/>
    <property type="match status" value="1"/>
</dbReference>
<dbReference type="Gene3D" id="1.10.10.10">
    <property type="entry name" value="Winged helix-like DNA-binding domain superfamily/Winged helix DNA-binding domain"/>
    <property type="match status" value="1"/>
</dbReference>
<dbReference type="GO" id="GO:0000981">
    <property type="term" value="F:DNA-binding transcription factor activity, RNA polymerase II-specific"/>
    <property type="evidence" value="ECO:0007669"/>
    <property type="project" value="TreeGrafter"/>
</dbReference>
<evidence type="ECO:0000259" key="7">
    <source>
        <dbReference type="PROSITE" id="PS50039"/>
    </source>
</evidence>
<gene>
    <name evidence="8" type="ORF">FOMPIDRAFT_138732</name>
</gene>
<evidence type="ECO:0000256" key="1">
    <source>
        <dbReference type="ARBA" id="ARBA00023015"/>
    </source>
</evidence>
<reference evidence="8 9" key="1">
    <citation type="journal article" date="2012" name="Science">
        <title>The Paleozoic origin of enzymatic lignin decomposition reconstructed from 31 fungal genomes.</title>
        <authorList>
            <person name="Floudas D."/>
            <person name="Binder M."/>
            <person name="Riley R."/>
            <person name="Barry K."/>
            <person name="Blanchette R.A."/>
            <person name="Henrissat B."/>
            <person name="Martinez A.T."/>
            <person name="Otillar R."/>
            <person name="Spatafora J.W."/>
            <person name="Yadav J.S."/>
            <person name="Aerts A."/>
            <person name="Benoit I."/>
            <person name="Boyd A."/>
            <person name="Carlson A."/>
            <person name="Copeland A."/>
            <person name="Coutinho P.M."/>
            <person name="de Vries R.P."/>
            <person name="Ferreira P."/>
            <person name="Findley K."/>
            <person name="Foster B."/>
            <person name="Gaskell J."/>
            <person name="Glotzer D."/>
            <person name="Gorecki P."/>
            <person name="Heitman J."/>
            <person name="Hesse C."/>
            <person name="Hori C."/>
            <person name="Igarashi K."/>
            <person name="Jurgens J.A."/>
            <person name="Kallen N."/>
            <person name="Kersten P."/>
            <person name="Kohler A."/>
            <person name="Kuees U."/>
            <person name="Kumar T.K.A."/>
            <person name="Kuo A."/>
            <person name="LaButti K."/>
            <person name="Larrondo L.F."/>
            <person name="Lindquist E."/>
            <person name="Ling A."/>
            <person name="Lombard V."/>
            <person name="Lucas S."/>
            <person name="Lundell T."/>
            <person name="Martin R."/>
            <person name="McLaughlin D.J."/>
            <person name="Morgenstern I."/>
            <person name="Morin E."/>
            <person name="Murat C."/>
            <person name="Nagy L.G."/>
            <person name="Nolan M."/>
            <person name="Ohm R.A."/>
            <person name="Patyshakuliyeva A."/>
            <person name="Rokas A."/>
            <person name="Ruiz-Duenas F.J."/>
            <person name="Sabat G."/>
            <person name="Salamov A."/>
            <person name="Samejima M."/>
            <person name="Schmutz J."/>
            <person name="Slot J.C."/>
            <person name="St John F."/>
            <person name="Stenlid J."/>
            <person name="Sun H."/>
            <person name="Sun S."/>
            <person name="Syed K."/>
            <person name="Tsang A."/>
            <person name="Wiebenga A."/>
            <person name="Young D."/>
            <person name="Pisabarro A."/>
            <person name="Eastwood D.C."/>
            <person name="Martin F."/>
            <person name="Cullen D."/>
            <person name="Grigoriev I.V."/>
            <person name="Hibbett D.S."/>
        </authorList>
    </citation>
    <scope>NUCLEOTIDE SEQUENCE</scope>
    <source>
        <strain evidence="9">FP-58527</strain>
    </source>
</reference>
<dbReference type="InterPro" id="IPR030456">
    <property type="entry name" value="TF_fork_head_CS_2"/>
</dbReference>
<dbReference type="CDD" id="cd00059">
    <property type="entry name" value="FH_FOX"/>
    <property type="match status" value="1"/>
</dbReference>
<evidence type="ECO:0000256" key="6">
    <source>
        <dbReference type="SAM" id="MobiDB-lite"/>
    </source>
</evidence>
<evidence type="ECO:0000313" key="9">
    <source>
        <dbReference type="Proteomes" id="UP000015241"/>
    </source>
</evidence>
<keyword evidence="3" id="KW-0804">Transcription</keyword>
<dbReference type="GO" id="GO:0005634">
    <property type="term" value="C:nucleus"/>
    <property type="evidence" value="ECO:0007669"/>
    <property type="project" value="UniProtKB-SubCell"/>
</dbReference>
<dbReference type="Proteomes" id="UP000015241">
    <property type="component" value="Unassembled WGS sequence"/>
</dbReference>
<accession>S8EHN5</accession>
<dbReference type="EMBL" id="KE504129">
    <property type="protein sequence ID" value="EPT03698.1"/>
    <property type="molecule type" value="Genomic_DNA"/>
</dbReference>
<dbReference type="eggNOG" id="KOG2294">
    <property type="taxonomic scope" value="Eukaryota"/>
</dbReference>
<dbReference type="GO" id="GO:0000978">
    <property type="term" value="F:RNA polymerase II cis-regulatory region sequence-specific DNA binding"/>
    <property type="evidence" value="ECO:0007669"/>
    <property type="project" value="TreeGrafter"/>
</dbReference>
<feature type="region of interest" description="Disordered" evidence="6">
    <location>
        <begin position="287"/>
        <end position="317"/>
    </location>
</feature>
<organism evidence="8 9">
    <name type="scientific">Fomitopsis schrenkii</name>
    <name type="common">Brown rot fungus</name>
    <dbReference type="NCBI Taxonomy" id="2126942"/>
    <lineage>
        <taxon>Eukaryota</taxon>
        <taxon>Fungi</taxon>
        <taxon>Dikarya</taxon>
        <taxon>Basidiomycota</taxon>
        <taxon>Agaricomycotina</taxon>
        <taxon>Agaricomycetes</taxon>
        <taxon>Polyporales</taxon>
        <taxon>Fomitopsis</taxon>
    </lineage>
</organism>
<dbReference type="AlphaFoldDB" id="S8EHN5"/>
<feature type="compositionally biased region" description="Basic residues" evidence="6">
    <location>
        <begin position="138"/>
        <end position="148"/>
    </location>
</feature>
<feature type="DNA-binding region" description="Fork-head" evidence="5">
    <location>
        <begin position="53"/>
        <end position="146"/>
    </location>
</feature>
<feature type="region of interest" description="Disordered" evidence="6">
    <location>
        <begin position="1"/>
        <end position="33"/>
    </location>
</feature>